<dbReference type="SUPFAM" id="SSF54975">
    <property type="entry name" value="Acylphosphatase/BLUF domain-like"/>
    <property type="match status" value="1"/>
</dbReference>
<name>A0A5J5GQT1_9RHOB</name>
<dbReference type="EMBL" id="VYQE01000001">
    <property type="protein sequence ID" value="KAA9009752.1"/>
    <property type="molecule type" value="Genomic_DNA"/>
</dbReference>
<protein>
    <submittedName>
        <fullName evidence="2">BLUF domain-containing protein</fullName>
    </submittedName>
</protein>
<reference evidence="2 3" key="1">
    <citation type="submission" date="2019-09" db="EMBL/GenBank/DDBJ databases">
        <authorList>
            <person name="Park J.-S."/>
            <person name="Choi H.-J."/>
        </authorList>
    </citation>
    <scope>NUCLEOTIDE SEQUENCE [LARGE SCALE GENOMIC DNA]</scope>
    <source>
        <strain evidence="2 3">176SS1-4</strain>
    </source>
</reference>
<sequence>MIYRLIYVSLAHPRFGIDHLDDILSSSRRNNTPLGVGGLLIYHAGRFFQVLEGPKPAVLGRFNRILADWRHWEVAMVDAVPAATRVFDGWGMGYATPEDLSPALAREVQRLTEVVGLDGPGGPDRDAVIRDLIGFLEGFDETVESASI</sequence>
<dbReference type="AlphaFoldDB" id="A0A5J5GQT1"/>
<proteinExistence type="predicted"/>
<dbReference type="SMART" id="SM01034">
    <property type="entry name" value="BLUF"/>
    <property type="match status" value="1"/>
</dbReference>
<evidence type="ECO:0000313" key="2">
    <source>
        <dbReference type="EMBL" id="KAA9009752.1"/>
    </source>
</evidence>
<dbReference type="InterPro" id="IPR036046">
    <property type="entry name" value="Acylphosphatase-like_dom_sf"/>
</dbReference>
<evidence type="ECO:0000259" key="1">
    <source>
        <dbReference type="PROSITE" id="PS50925"/>
    </source>
</evidence>
<dbReference type="InterPro" id="IPR007024">
    <property type="entry name" value="BLUF_domain"/>
</dbReference>
<comment type="caution">
    <text evidence="2">The sequence shown here is derived from an EMBL/GenBank/DDBJ whole genome shotgun (WGS) entry which is preliminary data.</text>
</comment>
<accession>A0A5J5GQT1</accession>
<dbReference type="Proteomes" id="UP000326554">
    <property type="component" value="Unassembled WGS sequence"/>
</dbReference>
<dbReference type="RefSeq" id="WP_150443237.1">
    <property type="nucleotide sequence ID" value="NZ_VYQE01000001.1"/>
</dbReference>
<gene>
    <name evidence="2" type="ORF">F3S47_00315</name>
</gene>
<dbReference type="Gene3D" id="3.30.70.100">
    <property type="match status" value="1"/>
</dbReference>
<keyword evidence="3" id="KW-1185">Reference proteome</keyword>
<dbReference type="Pfam" id="PF04940">
    <property type="entry name" value="BLUF"/>
    <property type="match status" value="1"/>
</dbReference>
<evidence type="ECO:0000313" key="3">
    <source>
        <dbReference type="Proteomes" id="UP000326554"/>
    </source>
</evidence>
<organism evidence="2 3">
    <name type="scientific">Histidinibacterium aquaticum</name>
    <dbReference type="NCBI Taxonomy" id="2613962"/>
    <lineage>
        <taxon>Bacteria</taxon>
        <taxon>Pseudomonadati</taxon>
        <taxon>Pseudomonadota</taxon>
        <taxon>Alphaproteobacteria</taxon>
        <taxon>Rhodobacterales</taxon>
        <taxon>Paracoccaceae</taxon>
        <taxon>Histidinibacterium</taxon>
    </lineage>
</organism>
<dbReference type="PROSITE" id="PS50925">
    <property type="entry name" value="BLUF"/>
    <property type="match status" value="1"/>
</dbReference>
<dbReference type="GO" id="GO:0071949">
    <property type="term" value="F:FAD binding"/>
    <property type="evidence" value="ECO:0007669"/>
    <property type="project" value="InterPro"/>
</dbReference>
<dbReference type="GO" id="GO:0009882">
    <property type="term" value="F:blue light photoreceptor activity"/>
    <property type="evidence" value="ECO:0007669"/>
    <property type="project" value="InterPro"/>
</dbReference>
<feature type="domain" description="BLUF" evidence="1">
    <location>
        <begin position="2"/>
        <end position="93"/>
    </location>
</feature>